<reference evidence="1 2" key="2">
    <citation type="submission" date="2018-03" db="EMBL/GenBank/DDBJ databases">
        <authorList>
            <person name="Keele B.F."/>
        </authorList>
    </citation>
    <scope>NUCLEOTIDE SEQUENCE [LARGE SCALE GENOMIC DNA]</scope>
    <source>
        <strain evidence="1 2">CCALA 016</strain>
    </source>
</reference>
<keyword evidence="2" id="KW-1185">Reference proteome</keyword>
<sequence>MPSKKIHVREYTVRAHDRTIHTRTFKFICSHCNDSCERETYATACPKYGNQCNGVSRKCLRLEHELKN</sequence>
<proteinExistence type="predicted"/>
<comment type="caution">
    <text evidence="1">The sequence shown here is derived from an EMBL/GenBank/DDBJ whole genome shotgun (WGS) entry which is preliminary data.</text>
</comment>
<evidence type="ECO:0000313" key="2">
    <source>
        <dbReference type="Proteomes" id="UP000239001"/>
    </source>
</evidence>
<dbReference type="AlphaFoldDB" id="A0A2T1LUF5"/>
<protein>
    <submittedName>
        <fullName evidence="1">Uncharacterized protein</fullName>
    </submittedName>
</protein>
<reference evidence="1 2" key="1">
    <citation type="submission" date="2018-03" db="EMBL/GenBank/DDBJ databases">
        <title>The ancient ancestry and fast evolution of plastids.</title>
        <authorList>
            <person name="Moore K.R."/>
            <person name="Magnabosco C."/>
            <person name="Momper L."/>
            <person name="Gold D.A."/>
            <person name="Bosak T."/>
            <person name="Fournier G.P."/>
        </authorList>
    </citation>
    <scope>NUCLEOTIDE SEQUENCE [LARGE SCALE GENOMIC DNA]</scope>
    <source>
        <strain evidence="1 2">CCALA 016</strain>
    </source>
</reference>
<dbReference type="EMBL" id="PXOH01000024">
    <property type="protein sequence ID" value="PSF34949.1"/>
    <property type="molecule type" value="Genomic_DNA"/>
</dbReference>
<accession>A0A2T1LUF5</accession>
<dbReference type="OrthoDB" id="488706at2"/>
<organism evidence="1 2">
    <name type="scientific">Aphanothece hegewaldii CCALA 016</name>
    <dbReference type="NCBI Taxonomy" id="2107694"/>
    <lineage>
        <taxon>Bacteria</taxon>
        <taxon>Bacillati</taxon>
        <taxon>Cyanobacteriota</taxon>
        <taxon>Cyanophyceae</taxon>
        <taxon>Oscillatoriophycideae</taxon>
        <taxon>Chroococcales</taxon>
        <taxon>Aphanothecaceae</taxon>
        <taxon>Aphanothece</taxon>
    </lineage>
</organism>
<dbReference type="Proteomes" id="UP000239001">
    <property type="component" value="Unassembled WGS sequence"/>
</dbReference>
<gene>
    <name evidence="1" type="ORF">C7H19_18255</name>
</gene>
<evidence type="ECO:0000313" key="1">
    <source>
        <dbReference type="EMBL" id="PSF34949.1"/>
    </source>
</evidence>
<name>A0A2T1LUF5_9CHRO</name>